<dbReference type="Pfam" id="PF15747">
    <property type="entry name" value="DUF4687"/>
    <property type="match status" value="1"/>
</dbReference>
<reference evidence="2" key="5">
    <citation type="submission" date="2025-09" db="UniProtKB">
        <authorList>
            <consortium name="Ensembl"/>
        </authorList>
    </citation>
    <scope>IDENTIFICATION</scope>
</reference>
<protein>
    <submittedName>
        <fullName evidence="2">Chromosome 11 open reading frame 71</fullName>
    </submittedName>
</protein>
<dbReference type="AlphaFoldDB" id="A0A671EC19"/>
<dbReference type="FunCoup" id="A0A671EC19">
    <property type="interactions" value="34"/>
</dbReference>
<dbReference type="InParanoid" id="A0A671EC19"/>
<accession>A0A671EC19</accession>
<dbReference type="PANTHER" id="PTHR16445:SF0">
    <property type="entry name" value="GENE 5617-RELATED"/>
    <property type="match status" value="1"/>
</dbReference>
<evidence type="ECO:0000256" key="1">
    <source>
        <dbReference type="SAM" id="MobiDB-lite"/>
    </source>
</evidence>
<dbReference type="PANTHER" id="PTHR16445">
    <property type="entry name" value="SIMILAR TO HYPOTHETICAL PROTEIN FLJ20010"/>
    <property type="match status" value="1"/>
</dbReference>
<keyword evidence="3" id="KW-1185">Reference proteome</keyword>
<dbReference type="GeneTree" id="ENSGT00390000007962"/>
<evidence type="ECO:0000313" key="2">
    <source>
        <dbReference type="Ensembl" id="ENSRFEP00010010821.1"/>
    </source>
</evidence>
<feature type="region of interest" description="Disordered" evidence="1">
    <location>
        <begin position="50"/>
        <end position="86"/>
    </location>
</feature>
<proteinExistence type="predicted"/>
<name>A0A671EC19_RHIFE</name>
<dbReference type="InterPro" id="IPR031487">
    <property type="entry name" value="DUF4687"/>
</dbReference>
<evidence type="ECO:0000313" key="3">
    <source>
        <dbReference type="Proteomes" id="UP000472240"/>
    </source>
</evidence>
<feature type="region of interest" description="Disordered" evidence="1">
    <location>
        <begin position="1"/>
        <end position="21"/>
    </location>
</feature>
<sequence length="130" mass="14372">MALNYVSMSAGDQGKRVAGRSSHGDFSRSALAWAMFSGDSFLVTWPEAIHPEPTPRQAVPPSVRTESRRATGGSWSPTHFIKGRDPDGRIRSCQARFSPYPTPGVKLDLLRSAQRKIFLLLNSDGFKRPE</sequence>
<dbReference type="Proteomes" id="UP000472240">
    <property type="component" value="Chromosome 11"/>
</dbReference>
<reference evidence="2 3" key="1">
    <citation type="journal article" date="2015" name="Annu Rev Anim Biosci">
        <title>The Genome 10K Project: a way forward.</title>
        <authorList>
            <person name="Koepfli K.P."/>
            <person name="Paten B."/>
            <person name="O'Brien S.J."/>
            <person name="Koepfli K.P."/>
            <person name="Paten B."/>
            <person name="Antunes A."/>
            <person name="Belov K."/>
            <person name="Bustamante C."/>
            <person name="Castoe T.A."/>
            <person name="Clawson H."/>
            <person name="Crawford A.J."/>
            <person name="Diekhans M."/>
            <person name="Distel D."/>
            <person name="Durbin R."/>
            <person name="Earl D."/>
            <person name="Fujita M.K."/>
            <person name="Gamble T."/>
            <person name="Georges A."/>
            <person name="Gemmell N."/>
            <person name="Gilbert M.T."/>
            <person name="Graves J.M."/>
            <person name="Green R.E."/>
            <person name="Hickey G."/>
            <person name="Jarvis E.D."/>
            <person name="Johnson W."/>
            <person name="Komissarov A."/>
            <person name="Korf I."/>
            <person name="Kuhn R."/>
            <person name="Larkin D.M."/>
            <person name="Lewin H."/>
            <person name="Lopez J.V."/>
            <person name="Ma J."/>
            <person name="Marques-Bonet T."/>
            <person name="Miller W."/>
            <person name="Murphy R."/>
            <person name="Pevzner P."/>
            <person name="Shapiro B."/>
            <person name="Steiner C."/>
            <person name="Tamazian G."/>
            <person name="Venkatesh B."/>
            <person name="Wang J."/>
            <person name="Wayne R."/>
            <person name="Wiley E."/>
            <person name="Yang H."/>
            <person name="Zhang G."/>
            <person name="Haussler D."/>
            <person name="Ryder O."/>
            <person name="O'Brien S.J."/>
        </authorList>
    </citation>
    <scope>NUCLEOTIDE SEQUENCE</scope>
</reference>
<reference evidence="3" key="3">
    <citation type="submission" date="2018-12" db="EMBL/GenBank/DDBJ databases">
        <title>G10K-VGP greater horseshoe bat female genome, primary haplotype.</title>
        <authorList>
            <person name="Teeling E."/>
            <person name="Myers G."/>
            <person name="Vernes S."/>
            <person name="Pippel M."/>
            <person name="Winkler S."/>
            <person name="Fedrigo O."/>
            <person name="Rhie A."/>
            <person name="Koren S."/>
            <person name="Phillippy A."/>
            <person name="Lewin H."/>
            <person name="Damas J."/>
            <person name="Howe K."/>
            <person name="Mountcastle J."/>
            <person name="Jarvis E.D."/>
        </authorList>
    </citation>
    <scope>NUCLEOTIDE SEQUENCE [LARGE SCALE GENOMIC DNA]</scope>
</reference>
<dbReference type="OMA" id="LRWCSTC"/>
<reference evidence="2" key="4">
    <citation type="submission" date="2025-08" db="UniProtKB">
        <authorList>
            <consortium name="Ensembl"/>
        </authorList>
    </citation>
    <scope>IDENTIFICATION</scope>
</reference>
<reference evidence="2 3" key="2">
    <citation type="journal article" date="2018" name="Annu Rev Anim Biosci">
        <title>Bat Biology, Genomes, and the Bat1K Project: To Generate Chromosome-Level Genomes for All Living Bat Species.</title>
        <authorList>
            <person name="Teeling E.C."/>
            <person name="Vernes S.C."/>
            <person name="Davalos L.M."/>
            <person name="Ray D.A."/>
            <person name="Gilbert M.T.P."/>
            <person name="Myers E."/>
        </authorList>
    </citation>
    <scope>NUCLEOTIDE SEQUENCE</scope>
</reference>
<organism evidence="2 3">
    <name type="scientific">Rhinolophus ferrumequinum</name>
    <name type="common">Greater horseshoe bat</name>
    <dbReference type="NCBI Taxonomy" id="59479"/>
    <lineage>
        <taxon>Eukaryota</taxon>
        <taxon>Metazoa</taxon>
        <taxon>Chordata</taxon>
        <taxon>Craniata</taxon>
        <taxon>Vertebrata</taxon>
        <taxon>Euteleostomi</taxon>
        <taxon>Mammalia</taxon>
        <taxon>Eutheria</taxon>
        <taxon>Laurasiatheria</taxon>
        <taxon>Chiroptera</taxon>
        <taxon>Yinpterochiroptera</taxon>
        <taxon>Rhinolophoidea</taxon>
        <taxon>Rhinolophidae</taxon>
        <taxon>Rhinolophinae</taxon>
        <taxon>Rhinolophus</taxon>
    </lineage>
</organism>
<dbReference type="Ensembl" id="ENSRFET00010011829.1">
    <property type="protein sequence ID" value="ENSRFEP00010010821.1"/>
    <property type="gene ID" value="ENSRFEG00010007332.1"/>
</dbReference>
<gene>
    <name evidence="2" type="primary">C11orf71</name>
</gene>